<dbReference type="InterPro" id="IPR040229">
    <property type="entry name" value="At3g27390-like"/>
</dbReference>
<name>A0A9N7MM87_STRHE</name>
<dbReference type="PANTHER" id="PTHR31133:SF12">
    <property type="entry name" value="MEMBRANE PROTEIN"/>
    <property type="match status" value="1"/>
</dbReference>
<keyword evidence="1" id="KW-0472">Membrane</keyword>
<sequence length="255" mass="28650">MPSNSFKDWVKTLSVFLHFVLSFVLVPLKEGFIFGLIAAFVSDFREFISDIGALSCTCCMDGLYPSQDGTWGTIKGSCTVVRDFADLCYNSYQLYLKELRENTTSNELQPLRFIHVPACIIVGLFGLIVEIPLYTAIAIVKSPYMFKGRHRLLHDLISREGPFLETACILIAADLCDWLKAKHSSGPHVIDVGLSCYSFLHVLLDSIKLGSTGLVLLNGTEVNHLNRPQDKLMDWFFNPVLILKEQVRALRLEEG</sequence>
<evidence type="ECO:0000313" key="2">
    <source>
        <dbReference type="EMBL" id="CAA0809111.1"/>
    </source>
</evidence>
<keyword evidence="1" id="KW-0812">Transmembrane</keyword>
<feature type="transmembrane region" description="Helical" evidence="1">
    <location>
        <begin position="12"/>
        <end position="41"/>
    </location>
</feature>
<keyword evidence="1" id="KW-1133">Transmembrane helix</keyword>
<dbReference type="OrthoDB" id="1054248at2759"/>
<keyword evidence="3" id="KW-1185">Reference proteome</keyword>
<dbReference type="Proteomes" id="UP001153555">
    <property type="component" value="Unassembled WGS sequence"/>
</dbReference>
<organism evidence="2 3">
    <name type="scientific">Striga hermonthica</name>
    <name type="common">Purple witchweed</name>
    <name type="synonym">Buchnera hermonthica</name>
    <dbReference type="NCBI Taxonomy" id="68872"/>
    <lineage>
        <taxon>Eukaryota</taxon>
        <taxon>Viridiplantae</taxon>
        <taxon>Streptophyta</taxon>
        <taxon>Embryophyta</taxon>
        <taxon>Tracheophyta</taxon>
        <taxon>Spermatophyta</taxon>
        <taxon>Magnoliopsida</taxon>
        <taxon>eudicotyledons</taxon>
        <taxon>Gunneridae</taxon>
        <taxon>Pentapetalae</taxon>
        <taxon>asterids</taxon>
        <taxon>lamiids</taxon>
        <taxon>Lamiales</taxon>
        <taxon>Orobanchaceae</taxon>
        <taxon>Buchnereae</taxon>
        <taxon>Striga</taxon>
    </lineage>
</organism>
<reference evidence="2" key="1">
    <citation type="submission" date="2019-12" db="EMBL/GenBank/DDBJ databases">
        <authorList>
            <person name="Scholes J."/>
        </authorList>
    </citation>
    <scope>NUCLEOTIDE SEQUENCE</scope>
</reference>
<proteinExistence type="predicted"/>
<protein>
    <submittedName>
        <fullName evidence="2">Uncharacterized protein</fullName>
    </submittedName>
</protein>
<evidence type="ECO:0000256" key="1">
    <source>
        <dbReference type="SAM" id="Phobius"/>
    </source>
</evidence>
<comment type="caution">
    <text evidence="2">The sequence shown here is derived from an EMBL/GenBank/DDBJ whole genome shotgun (WGS) entry which is preliminary data.</text>
</comment>
<dbReference type="AlphaFoldDB" id="A0A9N7MM87"/>
<dbReference type="PANTHER" id="PTHR31133">
    <property type="entry name" value="MEMBRANE PROTEIN"/>
    <property type="match status" value="1"/>
</dbReference>
<accession>A0A9N7MM87</accession>
<dbReference type="EMBL" id="CACSLK010003174">
    <property type="protein sequence ID" value="CAA0809111.1"/>
    <property type="molecule type" value="Genomic_DNA"/>
</dbReference>
<evidence type="ECO:0000313" key="3">
    <source>
        <dbReference type="Proteomes" id="UP001153555"/>
    </source>
</evidence>
<gene>
    <name evidence="2" type="ORF">SHERM_11314</name>
</gene>
<feature type="transmembrane region" description="Helical" evidence="1">
    <location>
        <begin position="114"/>
        <end position="140"/>
    </location>
</feature>